<comment type="caution">
    <text evidence="2">The sequence shown here is derived from an EMBL/GenBank/DDBJ whole genome shotgun (WGS) entry which is preliminary data.</text>
</comment>
<dbReference type="InterPro" id="IPR011437">
    <property type="entry name" value="DUF1540"/>
</dbReference>
<gene>
    <name evidence="2" type="ORF">FYJ24_01015</name>
</gene>
<evidence type="ECO:0000259" key="1">
    <source>
        <dbReference type="Pfam" id="PF07561"/>
    </source>
</evidence>
<evidence type="ECO:0000313" key="3">
    <source>
        <dbReference type="Proteomes" id="UP000470875"/>
    </source>
</evidence>
<name>A0A6N7VNR7_9ACTO</name>
<feature type="domain" description="DUF1540" evidence="1">
    <location>
        <begin position="62"/>
        <end position="94"/>
    </location>
</feature>
<sequence length="97" mass="9850">MALKNLPIISDCTVSACSYNNDGCRAGAITVEAFGNEAACGTFIPLSVKGGLPTMMASVGACQRADCTHNELLTCGAPTIKIGTGTSTADCLTFSAR</sequence>
<reference evidence="2 3" key="1">
    <citation type="submission" date="2019-08" db="EMBL/GenBank/DDBJ databases">
        <title>In-depth cultivation of the pig gut microbiome towards novel bacterial diversity and tailored functional studies.</title>
        <authorList>
            <person name="Wylensek D."/>
            <person name="Hitch T.C.A."/>
            <person name="Clavel T."/>
        </authorList>
    </citation>
    <scope>NUCLEOTIDE SEQUENCE [LARGE SCALE GENOMIC DNA]</scope>
    <source>
        <strain evidence="2 3">WB03_NA08</strain>
    </source>
</reference>
<dbReference type="AlphaFoldDB" id="A0A6N7VNR7"/>
<organism evidence="2 3">
    <name type="scientific">Scrofimicrobium canadense</name>
    <dbReference type="NCBI Taxonomy" id="2652290"/>
    <lineage>
        <taxon>Bacteria</taxon>
        <taxon>Bacillati</taxon>
        <taxon>Actinomycetota</taxon>
        <taxon>Actinomycetes</taxon>
        <taxon>Actinomycetales</taxon>
        <taxon>Actinomycetaceae</taxon>
        <taxon>Scrofimicrobium</taxon>
    </lineage>
</organism>
<accession>A0A6N7VNR7</accession>
<evidence type="ECO:0000313" key="2">
    <source>
        <dbReference type="EMBL" id="MSS83364.1"/>
    </source>
</evidence>
<protein>
    <submittedName>
        <fullName evidence="2">DUF1540 domain-containing protein</fullName>
    </submittedName>
</protein>
<proteinExistence type="predicted"/>
<feature type="domain" description="DUF1540" evidence="1">
    <location>
        <begin position="12"/>
        <end position="43"/>
    </location>
</feature>
<dbReference type="Proteomes" id="UP000470875">
    <property type="component" value="Unassembled WGS sequence"/>
</dbReference>
<dbReference type="Pfam" id="PF07561">
    <property type="entry name" value="DUF1540"/>
    <property type="match status" value="2"/>
</dbReference>
<dbReference type="RefSeq" id="WP_154542723.1">
    <property type="nucleotide sequence ID" value="NZ_VULO01000001.1"/>
</dbReference>
<dbReference type="EMBL" id="VULO01000001">
    <property type="protein sequence ID" value="MSS83364.1"/>
    <property type="molecule type" value="Genomic_DNA"/>
</dbReference>
<keyword evidence="3" id="KW-1185">Reference proteome</keyword>